<keyword evidence="5" id="KW-0804">Transcription</keyword>
<dbReference type="Pfam" id="PF04545">
    <property type="entry name" value="Sigma70_r4"/>
    <property type="match status" value="1"/>
</dbReference>
<dbReference type="AlphaFoldDB" id="C6BXL8"/>
<dbReference type="InterPro" id="IPR036388">
    <property type="entry name" value="WH-like_DNA-bd_sf"/>
</dbReference>
<dbReference type="RefSeq" id="WP_015850395.1">
    <property type="nucleotide sequence ID" value="NC_012881.1"/>
</dbReference>
<dbReference type="GO" id="GO:0003677">
    <property type="term" value="F:DNA binding"/>
    <property type="evidence" value="ECO:0007669"/>
    <property type="project" value="UniProtKB-KW"/>
</dbReference>
<name>C6BXL8_MARSD</name>
<sequence>MIVLSLEQKAIVNIIKKCTEGDRPSWNTFVEKYSGIIYFTINNTLKSKLKFYSQHHADDICQNVFLRLVQNDRSLLKRYDPQKAKITTWLMVISRSVTMDFLRKGVYCLAPLDDFINELEAPADPVQEGLDIPEQLLSPRQKLIVKLYFEDGLDISEISDFIGIKEQSVRSAKHKALTKLRSYHGVSEESYVLTR</sequence>
<dbReference type="InterPro" id="IPR039425">
    <property type="entry name" value="RNA_pol_sigma-70-like"/>
</dbReference>
<evidence type="ECO:0000313" key="8">
    <source>
        <dbReference type="EMBL" id="ACS78576.1"/>
    </source>
</evidence>
<evidence type="ECO:0000256" key="4">
    <source>
        <dbReference type="ARBA" id="ARBA00023125"/>
    </source>
</evidence>
<dbReference type="InterPro" id="IPR007627">
    <property type="entry name" value="RNA_pol_sigma70_r2"/>
</dbReference>
<dbReference type="EMBL" id="CP001649">
    <property type="protein sequence ID" value="ACS78576.1"/>
    <property type="molecule type" value="Genomic_DNA"/>
</dbReference>
<dbReference type="KEGG" id="dsa:Desal_0509"/>
<dbReference type="HOGENOM" id="CLU_118495_0_0_7"/>
<dbReference type="InterPro" id="IPR013325">
    <property type="entry name" value="RNA_pol_sigma_r2"/>
</dbReference>
<evidence type="ECO:0000256" key="5">
    <source>
        <dbReference type="ARBA" id="ARBA00023163"/>
    </source>
</evidence>
<dbReference type="GO" id="GO:0006352">
    <property type="term" value="P:DNA-templated transcription initiation"/>
    <property type="evidence" value="ECO:0007669"/>
    <property type="project" value="InterPro"/>
</dbReference>
<organism evidence="8 9">
    <name type="scientific">Maridesulfovibrio salexigens (strain ATCC 14822 / DSM 2638 / NCIMB 8403 / VKM B-1763)</name>
    <name type="common">Desulfovibrio salexigens</name>
    <dbReference type="NCBI Taxonomy" id="526222"/>
    <lineage>
        <taxon>Bacteria</taxon>
        <taxon>Pseudomonadati</taxon>
        <taxon>Thermodesulfobacteriota</taxon>
        <taxon>Desulfovibrionia</taxon>
        <taxon>Desulfovibrionales</taxon>
        <taxon>Desulfovibrionaceae</taxon>
        <taxon>Maridesulfovibrio</taxon>
    </lineage>
</organism>
<proteinExistence type="inferred from homology"/>
<dbReference type="Pfam" id="PF04542">
    <property type="entry name" value="Sigma70_r2"/>
    <property type="match status" value="1"/>
</dbReference>
<evidence type="ECO:0000256" key="2">
    <source>
        <dbReference type="ARBA" id="ARBA00023015"/>
    </source>
</evidence>
<evidence type="ECO:0000259" key="7">
    <source>
        <dbReference type="Pfam" id="PF04545"/>
    </source>
</evidence>
<dbReference type="GO" id="GO:0016987">
    <property type="term" value="F:sigma factor activity"/>
    <property type="evidence" value="ECO:0007669"/>
    <property type="project" value="UniProtKB-KW"/>
</dbReference>
<dbReference type="SUPFAM" id="SSF88946">
    <property type="entry name" value="Sigma2 domain of RNA polymerase sigma factors"/>
    <property type="match status" value="1"/>
</dbReference>
<feature type="domain" description="RNA polymerase sigma-70 region 2" evidence="6">
    <location>
        <begin position="53"/>
        <end position="104"/>
    </location>
</feature>
<dbReference type="NCBIfam" id="TIGR02937">
    <property type="entry name" value="sigma70-ECF"/>
    <property type="match status" value="1"/>
</dbReference>
<dbReference type="CDD" id="cd06171">
    <property type="entry name" value="Sigma70_r4"/>
    <property type="match status" value="1"/>
</dbReference>
<dbReference type="Gene3D" id="1.10.1740.10">
    <property type="match status" value="1"/>
</dbReference>
<dbReference type="STRING" id="526222.Desal_0509"/>
<dbReference type="PANTHER" id="PTHR43133">
    <property type="entry name" value="RNA POLYMERASE ECF-TYPE SIGMA FACTO"/>
    <property type="match status" value="1"/>
</dbReference>
<reference evidence="8 9" key="1">
    <citation type="submission" date="2009-06" db="EMBL/GenBank/DDBJ databases">
        <title>Complete sequence of Desulfovibrio salexigens DSM 2638.</title>
        <authorList>
            <consortium name="US DOE Joint Genome Institute"/>
            <person name="Lucas S."/>
            <person name="Copeland A."/>
            <person name="Lapidus A."/>
            <person name="Glavina del Rio T."/>
            <person name="Tice H."/>
            <person name="Bruce D."/>
            <person name="Goodwin L."/>
            <person name="Pitluck S."/>
            <person name="Munk A.C."/>
            <person name="Brettin T."/>
            <person name="Detter J.C."/>
            <person name="Han C."/>
            <person name="Tapia R."/>
            <person name="Larimer F."/>
            <person name="Land M."/>
            <person name="Hauser L."/>
            <person name="Kyrpides N."/>
            <person name="Anderson I."/>
            <person name="Wall J.D."/>
            <person name="Arkin A.P."/>
            <person name="Dehal P."/>
            <person name="Chivian D."/>
            <person name="Giles B."/>
            <person name="Hazen T.C."/>
        </authorList>
    </citation>
    <scope>NUCLEOTIDE SEQUENCE [LARGE SCALE GENOMIC DNA]</scope>
    <source>
        <strain evidence="9">ATCC 14822 / DSM 2638 / NCIMB 8403 / VKM B-1763</strain>
    </source>
</reference>
<dbReference type="PANTHER" id="PTHR43133:SF51">
    <property type="entry name" value="RNA POLYMERASE SIGMA FACTOR"/>
    <property type="match status" value="1"/>
</dbReference>
<dbReference type="Proteomes" id="UP000002601">
    <property type="component" value="Chromosome"/>
</dbReference>
<keyword evidence="3" id="KW-0731">Sigma factor</keyword>
<evidence type="ECO:0000256" key="3">
    <source>
        <dbReference type="ARBA" id="ARBA00023082"/>
    </source>
</evidence>
<accession>C6BXL8</accession>
<protein>
    <submittedName>
        <fullName evidence="8">RNA polymerase, sigma-24 subunit, ECF subfamily</fullName>
    </submittedName>
</protein>
<evidence type="ECO:0000259" key="6">
    <source>
        <dbReference type="Pfam" id="PF04542"/>
    </source>
</evidence>
<feature type="domain" description="RNA polymerase sigma-70 region 4" evidence="7">
    <location>
        <begin position="137"/>
        <end position="181"/>
    </location>
</feature>
<evidence type="ECO:0000256" key="1">
    <source>
        <dbReference type="ARBA" id="ARBA00010641"/>
    </source>
</evidence>
<dbReference type="InterPro" id="IPR007630">
    <property type="entry name" value="RNA_pol_sigma70_r4"/>
</dbReference>
<dbReference type="eggNOG" id="COG1595">
    <property type="taxonomic scope" value="Bacteria"/>
</dbReference>
<evidence type="ECO:0000313" key="9">
    <source>
        <dbReference type="Proteomes" id="UP000002601"/>
    </source>
</evidence>
<dbReference type="InterPro" id="IPR014284">
    <property type="entry name" value="RNA_pol_sigma-70_dom"/>
</dbReference>
<gene>
    <name evidence="8" type="ordered locus">Desal_0509</name>
</gene>
<dbReference type="SUPFAM" id="SSF88659">
    <property type="entry name" value="Sigma3 and sigma4 domains of RNA polymerase sigma factors"/>
    <property type="match status" value="1"/>
</dbReference>
<dbReference type="Gene3D" id="1.10.10.10">
    <property type="entry name" value="Winged helix-like DNA-binding domain superfamily/Winged helix DNA-binding domain"/>
    <property type="match status" value="1"/>
</dbReference>
<keyword evidence="4" id="KW-0238">DNA-binding</keyword>
<keyword evidence="9" id="KW-1185">Reference proteome</keyword>
<comment type="similarity">
    <text evidence="1">Belongs to the sigma-70 factor family. ECF subfamily.</text>
</comment>
<keyword evidence="2" id="KW-0805">Transcription regulation</keyword>
<dbReference type="InterPro" id="IPR013324">
    <property type="entry name" value="RNA_pol_sigma_r3/r4-like"/>
</dbReference>